<dbReference type="EMBL" id="JAVUPU010000003">
    <property type="protein sequence ID" value="MDT9598664.1"/>
    <property type="molecule type" value="Genomic_DNA"/>
</dbReference>
<organism evidence="3 4">
    <name type="scientific">Sphingosinicella rhizophila</name>
    <dbReference type="NCBI Taxonomy" id="3050082"/>
    <lineage>
        <taxon>Bacteria</taxon>
        <taxon>Pseudomonadati</taxon>
        <taxon>Pseudomonadota</taxon>
        <taxon>Alphaproteobacteria</taxon>
        <taxon>Sphingomonadales</taxon>
        <taxon>Sphingosinicellaceae</taxon>
        <taxon>Sphingosinicella</taxon>
    </lineage>
</organism>
<protein>
    <submittedName>
        <fullName evidence="3">Serine hydrolase domain-containing protein</fullName>
        <ecNumber evidence="3">3.1.1.103</ecNumber>
    </submittedName>
</protein>
<accession>A0ABU3Q5H8</accession>
<dbReference type="RefSeq" id="WP_315724914.1">
    <property type="nucleotide sequence ID" value="NZ_JAVUPU010000003.1"/>
</dbReference>
<gene>
    <name evidence="3" type="ORF">RQX22_06855</name>
</gene>
<dbReference type="PANTHER" id="PTHR43283:SF18">
    <property type="match status" value="1"/>
</dbReference>
<comment type="caution">
    <text evidence="3">The sequence shown here is derived from an EMBL/GenBank/DDBJ whole genome shotgun (WGS) entry which is preliminary data.</text>
</comment>
<dbReference type="Gene3D" id="3.40.710.10">
    <property type="entry name" value="DD-peptidase/beta-lactamase superfamily"/>
    <property type="match status" value="1"/>
</dbReference>
<dbReference type="Pfam" id="PF00144">
    <property type="entry name" value="Beta-lactamase"/>
    <property type="match status" value="1"/>
</dbReference>
<keyword evidence="3" id="KW-0378">Hydrolase</keyword>
<dbReference type="Proteomes" id="UP001259572">
    <property type="component" value="Unassembled WGS sequence"/>
</dbReference>
<dbReference type="PANTHER" id="PTHR43283">
    <property type="entry name" value="BETA-LACTAMASE-RELATED"/>
    <property type="match status" value="1"/>
</dbReference>
<evidence type="ECO:0000256" key="1">
    <source>
        <dbReference type="SAM" id="SignalP"/>
    </source>
</evidence>
<dbReference type="InterPro" id="IPR050789">
    <property type="entry name" value="Diverse_Enzym_Activities"/>
</dbReference>
<dbReference type="InterPro" id="IPR001466">
    <property type="entry name" value="Beta-lactam-related"/>
</dbReference>
<evidence type="ECO:0000259" key="2">
    <source>
        <dbReference type="Pfam" id="PF00144"/>
    </source>
</evidence>
<keyword evidence="4" id="KW-1185">Reference proteome</keyword>
<dbReference type="InterPro" id="IPR012338">
    <property type="entry name" value="Beta-lactam/transpept-like"/>
</dbReference>
<keyword evidence="1" id="KW-0732">Signal</keyword>
<evidence type="ECO:0000313" key="3">
    <source>
        <dbReference type="EMBL" id="MDT9598664.1"/>
    </source>
</evidence>
<name>A0ABU3Q5H8_9SPHN</name>
<dbReference type="SUPFAM" id="SSF56601">
    <property type="entry name" value="beta-lactamase/transpeptidase-like"/>
    <property type="match status" value="1"/>
</dbReference>
<reference evidence="3 4" key="1">
    <citation type="submission" date="2023-05" db="EMBL/GenBank/DDBJ databases">
        <authorList>
            <person name="Guo Y."/>
        </authorList>
    </citation>
    <scope>NUCLEOTIDE SEQUENCE [LARGE SCALE GENOMIC DNA]</scope>
    <source>
        <strain evidence="3 4">GR2756</strain>
    </source>
</reference>
<feature type="signal peptide" evidence="1">
    <location>
        <begin position="1"/>
        <end position="24"/>
    </location>
</feature>
<feature type="chain" id="PRO_5047101349" evidence="1">
    <location>
        <begin position="25"/>
        <end position="406"/>
    </location>
</feature>
<dbReference type="GO" id="GO:0016787">
    <property type="term" value="F:hydrolase activity"/>
    <property type="evidence" value="ECO:0007669"/>
    <property type="project" value="UniProtKB-KW"/>
</dbReference>
<evidence type="ECO:0000313" key="4">
    <source>
        <dbReference type="Proteomes" id="UP001259572"/>
    </source>
</evidence>
<sequence>MKIEHAARAAVAGLALIAAASASAQGKAPAGFDAAWKDVARIFHDSAKSEGTVAASLYFVQEGRVARAEYHGVTDLDGGRPVDASAIYHWASITKTLTGVALMQLRDRGLINLDDPIVKYLPEVRKVHNPFGPMDKITLRHLLSHSSGLRASTFPWRDHEKEWQPHEPADWSQVEAMMPYSEIAFEPGSRCSYSNPGISMLGRVIEIVTGDSFESYVTKNILMPLSMSRSYFDNTPYFLVPDKTNNYFIRDGKAEPQGRELDTGATVANGGWNSTLDDMVRWLNFWNGTGDARNYDLVLSRKTLAEMQQPRCSIAAGDDLDQKMGFTFFTINYPLKSGGVAHYVGHTGGQKAYNDYVYIDPVSKTAVIFANNTRNLSVKGNASLYRKTREAVFERIFPLFDGKAAK</sequence>
<proteinExistence type="predicted"/>
<feature type="domain" description="Beta-lactamase-related" evidence="2">
    <location>
        <begin position="40"/>
        <end position="375"/>
    </location>
</feature>
<dbReference type="EC" id="3.1.1.103" evidence="3"/>